<proteinExistence type="predicted"/>
<accession>A0ACC2D137</accession>
<name>A0ACC2D137_DIPCM</name>
<sequence>MPWLAFPPPSLASLLLPPSPLRPRLASAMAARRAFLRSITSKLPITSSSGTRNWLTPALGSHHRPDAYDQRDRFGRSSRVGDRVGQLQQWKGQQIREYQDCGLQVDEARRLLKQVNMESLRKQLHANGHKEFVTYEDLVHLCRQTGVAASEEAAERFVQALDEAGVVLIFRGKVFLHPEEIAEKVADVLPSLLLFEDDGHKQEFELLQKELEDIDTKASR</sequence>
<evidence type="ECO:0000313" key="1">
    <source>
        <dbReference type="EMBL" id="KAJ7547962.1"/>
    </source>
</evidence>
<comment type="caution">
    <text evidence="1">The sequence shown here is derived from an EMBL/GenBank/DDBJ whole genome shotgun (WGS) entry which is preliminary data.</text>
</comment>
<evidence type="ECO:0000313" key="2">
    <source>
        <dbReference type="Proteomes" id="UP001162992"/>
    </source>
</evidence>
<gene>
    <name evidence="1" type="ORF">O6H91_08G111300</name>
</gene>
<reference evidence="2" key="1">
    <citation type="journal article" date="2024" name="Proc. Natl. Acad. Sci. U.S.A.">
        <title>Extraordinary preservation of gene collinearity over three hundred million years revealed in homosporous lycophytes.</title>
        <authorList>
            <person name="Li C."/>
            <person name="Wickell D."/>
            <person name="Kuo L.Y."/>
            <person name="Chen X."/>
            <person name="Nie B."/>
            <person name="Liao X."/>
            <person name="Peng D."/>
            <person name="Ji J."/>
            <person name="Jenkins J."/>
            <person name="Williams M."/>
            <person name="Shu S."/>
            <person name="Plott C."/>
            <person name="Barry K."/>
            <person name="Rajasekar S."/>
            <person name="Grimwood J."/>
            <person name="Han X."/>
            <person name="Sun S."/>
            <person name="Hou Z."/>
            <person name="He W."/>
            <person name="Dai G."/>
            <person name="Sun C."/>
            <person name="Schmutz J."/>
            <person name="Leebens-Mack J.H."/>
            <person name="Li F.W."/>
            <person name="Wang L."/>
        </authorList>
    </citation>
    <scope>NUCLEOTIDE SEQUENCE [LARGE SCALE GENOMIC DNA]</scope>
    <source>
        <strain evidence="2">cv. PW_Plant_1</strain>
    </source>
</reference>
<protein>
    <submittedName>
        <fullName evidence="1">Uncharacterized protein</fullName>
    </submittedName>
</protein>
<dbReference type="EMBL" id="CM055099">
    <property type="protein sequence ID" value="KAJ7547962.1"/>
    <property type="molecule type" value="Genomic_DNA"/>
</dbReference>
<organism evidence="1 2">
    <name type="scientific">Diphasiastrum complanatum</name>
    <name type="common">Issler's clubmoss</name>
    <name type="synonym">Lycopodium complanatum</name>
    <dbReference type="NCBI Taxonomy" id="34168"/>
    <lineage>
        <taxon>Eukaryota</taxon>
        <taxon>Viridiplantae</taxon>
        <taxon>Streptophyta</taxon>
        <taxon>Embryophyta</taxon>
        <taxon>Tracheophyta</taxon>
        <taxon>Lycopodiopsida</taxon>
        <taxon>Lycopodiales</taxon>
        <taxon>Lycopodiaceae</taxon>
        <taxon>Lycopodioideae</taxon>
        <taxon>Diphasiastrum</taxon>
    </lineage>
</organism>
<dbReference type="Proteomes" id="UP001162992">
    <property type="component" value="Chromosome 8"/>
</dbReference>
<keyword evidence="2" id="KW-1185">Reference proteome</keyword>